<evidence type="ECO:0000256" key="3">
    <source>
        <dbReference type="ARBA" id="ARBA00023163"/>
    </source>
</evidence>
<dbReference type="EMBL" id="LR536450">
    <property type="protein sequence ID" value="VFU09656.1"/>
    <property type="molecule type" value="Genomic_DNA"/>
</dbReference>
<dbReference type="AlphaFoldDB" id="A0A4U8Z2N5"/>
<dbReference type="PRINTS" id="PR00455">
    <property type="entry name" value="HTHTETR"/>
</dbReference>
<dbReference type="Gene3D" id="1.10.10.60">
    <property type="entry name" value="Homeodomain-like"/>
    <property type="match status" value="1"/>
</dbReference>
<dbReference type="PANTHER" id="PTHR30055:SF146">
    <property type="entry name" value="HTH-TYPE TRANSCRIPTIONAL DUAL REGULATOR CECR"/>
    <property type="match status" value="1"/>
</dbReference>
<evidence type="ECO:0000256" key="1">
    <source>
        <dbReference type="ARBA" id="ARBA00023015"/>
    </source>
</evidence>
<dbReference type="InterPro" id="IPR036271">
    <property type="entry name" value="Tet_transcr_reg_TetR-rel_C_sf"/>
</dbReference>
<dbReference type="RefSeq" id="WP_134490099.1">
    <property type="nucleotide sequence ID" value="NZ_LR536450.1"/>
</dbReference>
<feature type="domain" description="HTH tetR-type" evidence="5">
    <location>
        <begin position="14"/>
        <end position="74"/>
    </location>
</feature>
<dbReference type="InterPro" id="IPR039536">
    <property type="entry name" value="TetR_C_Proteobacteria"/>
</dbReference>
<dbReference type="PANTHER" id="PTHR30055">
    <property type="entry name" value="HTH-TYPE TRANSCRIPTIONAL REGULATOR RUTR"/>
    <property type="match status" value="1"/>
</dbReference>
<protein>
    <submittedName>
        <fullName evidence="6">Transcriptional regulator, TetR family</fullName>
    </submittedName>
</protein>
<keyword evidence="2 4" id="KW-0238">DNA-binding</keyword>
<dbReference type="GO" id="GO:0000976">
    <property type="term" value="F:transcription cis-regulatory region binding"/>
    <property type="evidence" value="ECO:0007669"/>
    <property type="project" value="TreeGrafter"/>
</dbReference>
<dbReference type="InterPro" id="IPR009057">
    <property type="entry name" value="Homeodomain-like_sf"/>
</dbReference>
<dbReference type="OrthoDB" id="5292901at2"/>
<dbReference type="Pfam" id="PF14246">
    <property type="entry name" value="TetR_C_7"/>
    <property type="match status" value="1"/>
</dbReference>
<dbReference type="InterPro" id="IPR001647">
    <property type="entry name" value="HTH_TetR"/>
</dbReference>
<name>A0A4U8Z2N5_METTU</name>
<accession>A0A4U8Z2N5</accession>
<dbReference type="GO" id="GO:0003700">
    <property type="term" value="F:DNA-binding transcription factor activity"/>
    <property type="evidence" value="ECO:0007669"/>
    <property type="project" value="TreeGrafter"/>
</dbReference>
<evidence type="ECO:0000256" key="4">
    <source>
        <dbReference type="PROSITE-ProRule" id="PRU00335"/>
    </source>
</evidence>
<reference evidence="6 7" key="1">
    <citation type="submission" date="2019-03" db="EMBL/GenBank/DDBJ databases">
        <authorList>
            <person name="Kox A.R. M."/>
        </authorList>
    </citation>
    <scope>NUCLEOTIDE SEQUENCE [LARGE SCALE GENOMIC DNA]</scope>
    <source>
        <strain evidence="6">MTUNDRAET4 annotated genome</strain>
    </source>
</reference>
<sequence length="205" mass="22587">MSILCQAKRVPRGDKRRDEIAAVAEDVFLERGYAETTMQIIAARAGSSKETLYRHFGSKEAMFSEVVRRRSLRITGGEESELSGRPEKVLLDLALNLLRFLNSADSLCLYRVVVAEAPREPDLGRIFYAQGPGRVLNRITGYLEAATKRGELRCADADLAARLFLGAVIAHHQCLSLVGGAVFSDTQRSSHAKEAVALFMARYGV</sequence>
<proteinExistence type="predicted"/>
<keyword evidence="3" id="KW-0804">Transcription</keyword>
<evidence type="ECO:0000259" key="5">
    <source>
        <dbReference type="PROSITE" id="PS50977"/>
    </source>
</evidence>
<dbReference type="Gene3D" id="1.10.357.10">
    <property type="entry name" value="Tetracycline Repressor, domain 2"/>
    <property type="match status" value="1"/>
</dbReference>
<gene>
    <name evidence="6" type="ORF">MTUNDRAET4_2769</name>
</gene>
<dbReference type="FunFam" id="1.10.10.60:FF:000141">
    <property type="entry name" value="TetR family transcriptional regulator"/>
    <property type="match status" value="1"/>
</dbReference>
<dbReference type="SUPFAM" id="SSF48498">
    <property type="entry name" value="Tetracyclin repressor-like, C-terminal domain"/>
    <property type="match status" value="1"/>
</dbReference>
<dbReference type="SUPFAM" id="SSF46689">
    <property type="entry name" value="Homeodomain-like"/>
    <property type="match status" value="1"/>
</dbReference>
<dbReference type="InterPro" id="IPR050109">
    <property type="entry name" value="HTH-type_TetR-like_transc_reg"/>
</dbReference>
<dbReference type="Proteomes" id="UP000294360">
    <property type="component" value="Chromosome"/>
</dbReference>
<evidence type="ECO:0000313" key="7">
    <source>
        <dbReference type="Proteomes" id="UP000294360"/>
    </source>
</evidence>
<organism evidence="6 7">
    <name type="scientific">Methylocella tundrae</name>
    <dbReference type="NCBI Taxonomy" id="227605"/>
    <lineage>
        <taxon>Bacteria</taxon>
        <taxon>Pseudomonadati</taxon>
        <taxon>Pseudomonadota</taxon>
        <taxon>Alphaproteobacteria</taxon>
        <taxon>Hyphomicrobiales</taxon>
        <taxon>Beijerinckiaceae</taxon>
        <taxon>Methylocella</taxon>
    </lineage>
</organism>
<keyword evidence="1" id="KW-0805">Transcription regulation</keyword>
<dbReference type="KEGG" id="mtun:MTUNDRAET4_2769"/>
<evidence type="ECO:0000313" key="6">
    <source>
        <dbReference type="EMBL" id="VFU09656.1"/>
    </source>
</evidence>
<feature type="DNA-binding region" description="H-T-H motif" evidence="4">
    <location>
        <begin position="37"/>
        <end position="56"/>
    </location>
</feature>
<dbReference type="PROSITE" id="PS50977">
    <property type="entry name" value="HTH_TETR_2"/>
    <property type="match status" value="1"/>
</dbReference>
<evidence type="ECO:0000256" key="2">
    <source>
        <dbReference type="ARBA" id="ARBA00023125"/>
    </source>
</evidence>
<dbReference type="Pfam" id="PF00440">
    <property type="entry name" value="TetR_N"/>
    <property type="match status" value="1"/>
</dbReference>